<evidence type="ECO:0000256" key="2">
    <source>
        <dbReference type="ARBA" id="ARBA00022448"/>
    </source>
</evidence>
<dbReference type="Pfam" id="PF25183">
    <property type="entry name" value="OMP_b-brl_4"/>
    <property type="match status" value="1"/>
</dbReference>
<evidence type="ECO:0000256" key="3">
    <source>
        <dbReference type="ARBA" id="ARBA00022692"/>
    </source>
</evidence>
<keyword evidence="3" id="KW-0812">Transmembrane</keyword>
<dbReference type="InterPro" id="IPR057601">
    <property type="entry name" value="Oar-like_b-barrel"/>
</dbReference>
<sequence length="276" mass="32304">FHQYLLAKNEEAPWINYATGLGIVERNAGSDWWLRRKRFQVNQDATFFVDDWMGTHEFKAGFGFEYAWHTQDSFYYQDPVFEGVFPAGYKAVDIEHSDGFPYWVWVGEEIKKRSNLIQTGFFVQDAWSPSKNFTINFGLRYDYSRHWYPPQEKKYTGEIVNSESIVTFTSHTISPRLGINFDPVGDGKTVFKTHYGRYYAPVNLLNFWWGNPAMRRSFWANLNPDWTVNYTAWHSDPSAIDVDANIIPGYADEINFGIEREIIEDLSLSVTFIAKW</sequence>
<dbReference type="AlphaFoldDB" id="X0TRW7"/>
<evidence type="ECO:0000256" key="4">
    <source>
        <dbReference type="ARBA" id="ARBA00022729"/>
    </source>
</evidence>
<dbReference type="InterPro" id="IPR036942">
    <property type="entry name" value="Beta-barrel_TonB_sf"/>
</dbReference>
<keyword evidence="4" id="KW-0732">Signal</keyword>
<protein>
    <recommendedName>
        <fullName evidence="7">TonB-dependent transporter Oar-like beta-barrel domain-containing protein</fullName>
    </recommendedName>
</protein>
<dbReference type="PANTHER" id="PTHR30069:SF29">
    <property type="entry name" value="HEMOGLOBIN AND HEMOGLOBIN-HAPTOGLOBIN-BINDING PROTEIN 1-RELATED"/>
    <property type="match status" value="1"/>
</dbReference>
<feature type="non-terminal residue" evidence="8">
    <location>
        <position position="1"/>
    </location>
</feature>
<proteinExistence type="predicted"/>
<dbReference type="GO" id="GO:0009279">
    <property type="term" value="C:cell outer membrane"/>
    <property type="evidence" value="ECO:0007669"/>
    <property type="project" value="UniProtKB-SubCell"/>
</dbReference>
<evidence type="ECO:0000259" key="7">
    <source>
        <dbReference type="Pfam" id="PF25183"/>
    </source>
</evidence>
<keyword evidence="5" id="KW-0472">Membrane</keyword>
<evidence type="ECO:0000313" key="8">
    <source>
        <dbReference type="EMBL" id="GAF96328.1"/>
    </source>
</evidence>
<dbReference type="InterPro" id="IPR039426">
    <property type="entry name" value="TonB-dep_rcpt-like"/>
</dbReference>
<evidence type="ECO:0000256" key="5">
    <source>
        <dbReference type="ARBA" id="ARBA00023136"/>
    </source>
</evidence>
<keyword evidence="6" id="KW-0998">Cell outer membrane</keyword>
<feature type="domain" description="TonB-dependent transporter Oar-like beta-barrel" evidence="7">
    <location>
        <begin position="12"/>
        <end position="273"/>
    </location>
</feature>
<accession>X0TRW7</accession>
<organism evidence="8">
    <name type="scientific">marine sediment metagenome</name>
    <dbReference type="NCBI Taxonomy" id="412755"/>
    <lineage>
        <taxon>unclassified sequences</taxon>
        <taxon>metagenomes</taxon>
        <taxon>ecological metagenomes</taxon>
    </lineage>
</organism>
<reference evidence="8" key="1">
    <citation type="journal article" date="2014" name="Front. Microbiol.">
        <title>High frequency of phylogenetically diverse reductive dehalogenase-homologous genes in deep subseafloor sedimentary metagenomes.</title>
        <authorList>
            <person name="Kawai M."/>
            <person name="Futagami T."/>
            <person name="Toyoda A."/>
            <person name="Takaki Y."/>
            <person name="Nishi S."/>
            <person name="Hori S."/>
            <person name="Arai W."/>
            <person name="Tsubouchi T."/>
            <person name="Morono Y."/>
            <person name="Uchiyama I."/>
            <person name="Ito T."/>
            <person name="Fujiyama A."/>
            <person name="Inagaki F."/>
            <person name="Takami H."/>
        </authorList>
    </citation>
    <scope>NUCLEOTIDE SEQUENCE</scope>
    <source>
        <strain evidence="8">Expedition CK06-06</strain>
    </source>
</reference>
<dbReference type="GO" id="GO:0044718">
    <property type="term" value="P:siderophore transmembrane transport"/>
    <property type="evidence" value="ECO:0007669"/>
    <property type="project" value="TreeGrafter"/>
</dbReference>
<dbReference type="EMBL" id="BARS01018606">
    <property type="protein sequence ID" value="GAF96328.1"/>
    <property type="molecule type" value="Genomic_DNA"/>
</dbReference>
<comment type="caution">
    <text evidence="8">The sequence shown here is derived from an EMBL/GenBank/DDBJ whole genome shotgun (WGS) entry which is preliminary data.</text>
</comment>
<keyword evidence="2" id="KW-0813">Transport</keyword>
<dbReference type="SUPFAM" id="SSF56935">
    <property type="entry name" value="Porins"/>
    <property type="match status" value="1"/>
</dbReference>
<evidence type="ECO:0000256" key="6">
    <source>
        <dbReference type="ARBA" id="ARBA00023237"/>
    </source>
</evidence>
<feature type="non-terminal residue" evidence="8">
    <location>
        <position position="276"/>
    </location>
</feature>
<dbReference type="GO" id="GO:0015344">
    <property type="term" value="F:siderophore uptake transmembrane transporter activity"/>
    <property type="evidence" value="ECO:0007669"/>
    <property type="project" value="TreeGrafter"/>
</dbReference>
<comment type="subcellular location">
    <subcellularLocation>
        <location evidence="1">Cell outer membrane</location>
        <topology evidence="1">Multi-pass membrane protein</topology>
    </subcellularLocation>
</comment>
<evidence type="ECO:0000256" key="1">
    <source>
        <dbReference type="ARBA" id="ARBA00004571"/>
    </source>
</evidence>
<name>X0TRW7_9ZZZZ</name>
<dbReference type="Gene3D" id="2.40.170.20">
    <property type="entry name" value="TonB-dependent receptor, beta-barrel domain"/>
    <property type="match status" value="1"/>
</dbReference>
<gene>
    <name evidence="8" type="ORF">S01H1_30261</name>
</gene>
<dbReference type="PANTHER" id="PTHR30069">
    <property type="entry name" value="TONB-DEPENDENT OUTER MEMBRANE RECEPTOR"/>
    <property type="match status" value="1"/>
</dbReference>